<accession>A0A2W4QU80</accession>
<dbReference type="Pfam" id="PF13711">
    <property type="entry name" value="DUF4160"/>
    <property type="match status" value="1"/>
</dbReference>
<dbReference type="Proteomes" id="UP000249396">
    <property type="component" value="Unassembled WGS sequence"/>
</dbReference>
<proteinExistence type="predicted"/>
<sequence length="86" mass="9985">MPEISRFLGIIIAMYHKEHPPPHFHAKYGNQTAVFSIQDLRIIEGTLPKRIVSLVLEWAFEHREELLSNWELASAKKPLNKIEPLV</sequence>
<protein>
    <submittedName>
        <fullName evidence="1">Transcriptional regulator</fullName>
    </submittedName>
</protein>
<name>A0A2W4QU80_9GAMM</name>
<dbReference type="InterPro" id="IPR025427">
    <property type="entry name" value="DUF4160"/>
</dbReference>
<evidence type="ECO:0000313" key="2">
    <source>
        <dbReference type="Proteomes" id="UP000249396"/>
    </source>
</evidence>
<comment type="caution">
    <text evidence="1">The sequence shown here is derived from an EMBL/GenBank/DDBJ whole genome shotgun (WGS) entry which is preliminary data.</text>
</comment>
<reference evidence="1 2" key="1">
    <citation type="journal article" date="2018" name="Aquat. Microb. Ecol.">
        <title>Gammaproteobacterial methanotrophs dominate.</title>
        <authorList>
            <person name="Rissanen A.J."/>
            <person name="Saarenheimo J."/>
            <person name="Tiirola M."/>
            <person name="Peura S."/>
            <person name="Aalto S.L."/>
            <person name="Karvinen A."/>
            <person name="Nykanen H."/>
        </authorList>
    </citation>
    <scope>NUCLEOTIDE SEQUENCE [LARGE SCALE GENOMIC DNA]</scope>
    <source>
        <strain evidence="1">AMbin10</strain>
    </source>
</reference>
<dbReference type="AlphaFoldDB" id="A0A2W4QU80"/>
<dbReference type="EMBL" id="QJPH01000385">
    <property type="protein sequence ID" value="PZN75422.1"/>
    <property type="molecule type" value="Genomic_DNA"/>
</dbReference>
<evidence type="ECO:0000313" key="1">
    <source>
        <dbReference type="EMBL" id="PZN75422.1"/>
    </source>
</evidence>
<organism evidence="1 2">
    <name type="scientific">Candidatus Methylumidiphilus alinenensis</name>
    <dbReference type="NCBI Taxonomy" id="2202197"/>
    <lineage>
        <taxon>Bacteria</taxon>
        <taxon>Pseudomonadati</taxon>
        <taxon>Pseudomonadota</taxon>
        <taxon>Gammaproteobacteria</taxon>
        <taxon>Methylococcales</taxon>
        <taxon>Candidatus Methylumidiphilus</taxon>
    </lineage>
</organism>
<gene>
    <name evidence="1" type="ORF">DM484_18835</name>
</gene>